<dbReference type="AlphaFoldDB" id="A0AAQ4F296"/>
<evidence type="ECO:0000313" key="1">
    <source>
        <dbReference type="EMBL" id="KAK8780838.1"/>
    </source>
</evidence>
<organism evidence="1 2">
    <name type="scientific">Amblyomma americanum</name>
    <name type="common">Lone star tick</name>
    <dbReference type="NCBI Taxonomy" id="6943"/>
    <lineage>
        <taxon>Eukaryota</taxon>
        <taxon>Metazoa</taxon>
        <taxon>Ecdysozoa</taxon>
        <taxon>Arthropoda</taxon>
        <taxon>Chelicerata</taxon>
        <taxon>Arachnida</taxon>
        <taxon>Acari</taxon>
        <taxon>Parasitiformes</taxon>
        <taxon>Ixodida</taxon>
        <taxon>Ixodoidea</taxon>
        <taxon>Ixodidae</taxon>
        <taxon>Amblyomminae</taxon>
        <taxon>Amblyomma</taxon>
    </lineage>
</organism>
<gene>
    <name evidence="1" type="ORF">V5799_017821</name>
</gene>
<protein>
    <submittedName>
        <fullName evidence="1">Uncharacterized protein</fullName>
    </submittedName>
</protein>
<sequence length="57" mass="6382">STVLAAVTWNRESVASSSFCCLPCKQCHCDHWSRSWIFLHLEKLGFLQSFLLSGPPG</sequence>
<reference evidence="1 2" key="1">
    <citation type="journal article" date="2023" name="Arcadia Sci">
        <title>De novo assembly of a long-read Amblyomma americanum tick genome.</title>
        <authorList>
            <person name="Chou S."/>
            <person name="Poskanzer K.E."/>
            <person name="Rollins M."/>
            <person name="Thuy-Boun P.S."/>
        </authorList>
    </citation>
    <scope>NUCLEOTIDE SEQUENCE [LARGE SCALE GENOMIC DNA]</scope>
    <source>
        <strain evidence="1">F_SG_1</strain>
        <tissue evidence="1">Salivary glands</tissue>
    </source>
</reference>
<dbReference type="Proteomes" id="UP001321473">
    <property type="component" value="Unassembled WGS sequence"/>
</dbReference>
<dbReference type="EMBL" id="JARKHS020008372">
    <property type="protein sequence ID" value="KAK8780838.1"/>
    <property type="molecule type" value="Genomic_DNA"/>
</dbReference>
<accession>A0AAQ4F296</accession>
<name>A0AAQ4F296_AMBAM</name>
<feature type="non-terminal residue" evidence="1">
    <location>
        <position position="1"/>
    </location>
</feature>
<proteinExistence type="predicted"/>
<comment type="caution">
    <text evidence="1">The sequence shown here is derived from an EMBL/GenBank/DDBJ whole genome shotgun (WGS) entry which is preliminary data.</text>
</comment>
<evidence type="ECO:0000313" key="2">
    <source>
        <dbReference type="Proteomes" id="UP001321473"/>
    </source>
</evidence>
<keyword evidence="2" id="KW-1185">Reference proteome</keyword>